<proteinExistence type="predicted"/>
<protein>
    <submittedName>
        <fullName evidence="2">Uncharacterized protein</fullName>
    </submittedName>
</protein>
<feature type="region of interest" description="Disordered" evidence="1">
    <location>
        <begin position="1"/>
        <end position="76"/>
    </location>
</feature>
<evidence type="ECO:0000313" key="3">
    <source>
        <dbReference type="Proteomes" id="UP001303046"/>
    </source>
</evidence>
<sequence length="88" mass="10448">MEHPDDRSHQLRKSETKSEERQLDYKAEELCGRRRNCPERSNERKEVRTSKSSRRLLRTPTGTSPTSRDSVHVQTLKPAYKHLRELMD</sequence>
<name>A0ABR1D2A0_NECAM</name>
<gene>
    <name evidence="2" type="primary">Necator_chrIII.g11898</name>
    <name evidence="2" type="ORF">RB195_011132</name>
</gene>
<evidence type="ECO:0000313" key="2">
    <source>
        <dbReference type="EMBL" id="KAK6744243.1"/>
    </source>
</evidence>
<dbReference type="Proteomes" id="UP001303046">
    <property type="component" value="Unassembled WGS sequence"/>
</dbReference>
<feature type="compositionally biased region" description="Basic and acidic residues" evidence="1">
    <location>
        <begin position="1"/>
        <end position="49"/>
    </location>
</feature>
<accession>A0ABR1D2A0</accession>
<dbReference type="EMBL" id="JAVFWL010000003">
    <property type="protein sequence ID" value="KAK6744243.1"/>
    <property type="molecule type" value="Genomic_DNA"/>
</dbReference>
<comment type="caution">
    <text evidence="2">The sequence shown here is derived from an EMBL/GenBank/DDBJ whole genome shotgun (WGS) entry which is preliminary data.</text>
</comment>
<evidence type="ECO:0000256" key="1">
    <source>
        <dbReference type="SAM" id="MobiDB-lite"/>
    </source>
</evidence>
<keyword evidence="3" id="KW-1185">Reference proteome</keyword>
<reference evidence="2 3" key="1">
    <citation type="submission" date="2023-08" db="EMBL/GenBank/DDBJ databases">
        <title>A Necator americanus chromosomal reference genome.</title>
        <authorList>
            <person name="Ilik V."/>
            <person name="Petrzelkova K.J."/>
            <person name="Pardy F."/>
            <person name="Fuh T."/>
            <person name="Niatou-Singa F.S."/>
            <person name="Gouil Q."/>
            <person name="Baker L."/>
            <person name="Ritchie M.E."/>
            <person name="Jex A.R."/>
            <person name="Gazzola D."/>
            <person name="Li H."/>
            <person name="Toshio Fujiwara R."/>
            <person name="Zhan B."/>
            <person name="Aroian R.V."/>
            <person name="Pafco B."/>
            <person name="Schwarz E.M."/>
        </authorList>
    </citation>
    <scope>NUCLEOTIDE SEQUENCE [LARGE SCALE GENOMIC DNA]</scope>
    <source>
        <strain evidence="2 3">Aroian</strain>
        <tissue evidence="2">Whole animal</tissue>
    </source>
</reference>
<organism evidence="2 3">
    <name type="scientific">Necator americanus</name>
    <name type="common">Human hookworm</name>
    <dbReference type="NCBI Taxonomy" id="51031"/>
    <lineage>
        <taxon>Eukaryota</taxon>
        <taxon>Metazoa</taxon>
        <taxon>Ecdysozoa</taxon>
        <taxon>Nematoda</taxon>
        <taxon>Chromadorea</taxon>
        <taxon>Rhabditida</taxon>
        <taxon>Rhabditina</taxon>
        <taxon>Rhabditomorpha</taxon>
        <taxon>Strongyloidea</taxon>
        <taxon>Ancylostomatidae</taxon>
        <taxon>Bunostominae</taxon>
        <taxon>Necator</taxon>
    </lineage>
</organism>